<dbReference type="CDD" id="cd03214">
    <property type="entry name" value="ABC_Iron-Siderophores_B12_Hemin"/>
    <property type="match status" value="1"/>
</dbReference>
<organism evidence="7 8">
    <name type="scientific">Treponema pedis</name>
    <dbReference type="NCBI Taxonomy" id="409322"/>
    <lineage>
        <taxon>Bacteria</taxon>
        <taxon>Pseudomonadati</taxon>
        <taxon>Spirochaetota</taxon>
        <taxon>Spirochaetia</taxon>
        <taxon>Spirochaetales</taxon>
        <taxon>Treponemataceae</taxon>
        <taxon>Treponema</taxon>
    </lineage>
</organism>
<evidence type="ECO:0000313" key="8">
    <source>
        <dbReference type="Proteomes" id="UP000593915"/>
    </source>
</evidence>
<keyword evidence="4" id="KW-1278">Translocase</keyword>
<evidence type="ECO:0000256" key="1">
    <source>
        <dbReference type="ARBA" id="ARBA00022448"/>
    </source>
</evidence>
<keyword evidence="2" id="KW-0547">Nucleotide-binding</keyword>
<dbReference type="Proteomes" id="UP000593915">
    <property type="component" value="Chromosome"/>
</dbReference>
<reference evidence="7 8" key="1">
    <citation type="submission" date="2020-09" db="EMBL/GenBank/DDBJ databases">
        <title>Characterization of Treponema spp. from bovine digital dermatitis in Korea.</title>
        <authorList>
            <person name="Espiritu H.M."/>
            <person name="Cho Y.I."/>
            <person name="Mamuad L."/>
        </authorList>
    </citation>
    <scope>NUCLEOTIDE SEQUENCE [LARGE SCALE GENOMIC DNA]</scope>
    <source>
        <strain evidence="7 8">KS1</strain>
    </source>
</reference>
<dbReference type="FunFam" id="3.40.50.300:FF:000134">
    <property type="entry name" value="Iron-enterobactin ABC transporter ATP-binding protein"/>
    <property type="match status" value="1"/>
</dbReference>
<accession>A0A7S6WPX3</accession>
<comment type="function">
    <text evidence="5">Part of the ABC transporter complex HmuTUV involved in hemin import. Responsible for energy coupling to the transport system.</text>
</comment>
<evidence type="ECO:0000256" key="3">
    <source>
        <dbReference type="ARBA" id="ARBA00022840"/>
    </source>
</evidence>
<dbReference type="GO" id="GO:0005524">
    <property type="term" value="F:ATP binding"/>
    <property type="evidence" value="ECO:0007669"/>
    <property type="project" value="UniProtKB-KW"/>
</dbReference>
<protein>
    <submittedName>
        <fullName evidence="7">ABC transporter ATP-binding protein</fullName>
    </submittedName>
</protein>
<dbReference type="Pfam" id="PF00005">
    <property type="entry name" value="ABC_tran"/>
    <property type="match status" value="1"/>
</dbReference>
<keyword evidence="3 7" id="KW-0067">ATP-binding</keyword>
<gene>
    <name evidence="7" type="ORF">IFE08_01775</name>
</gene>
<dbReference type="InterPro" id="IPR003439">
    <property type="entry name" value="ABC_transporter-like_ATP-bd"/>
</dbReference>
<dbReference type="PANTHER" id="PTHR42794:SF1">
    <property type="entry name" value="HEMIN IMPORT ATP-BINDING PROTEIN HMUV"/>
    <property type="match status" value="1"/>
</dbReference>
<evidence type="ECO:0000259" key="6">
    <source>
        <dbReference type="PROSITE" id="PS50893"/>
    </source>
</evidence>
<evidence type="ECO:0000256" key="4">
    <source>
        <dbReference type="ARBA" id="ARBA00022967"/>
    </source>
</evidence>
<dbReference type="PANTHER" id="PTHR42794">
    <property type="entry name" value="HEMIN IMPORT ATP-BINDING PROTEIN HMUV"/>
    <property type="match status" value="1"/>
</dbReference>
<evidence type="ECO:0000313" key="7">
    <source>
        <dbReference type="EMBL" id="QOW61163.1"/>
    </source>
</evidence>
<dbReference type="Gene3D" id="3.40.50.300">
    <property type="entry name" value="P-loop containing nucleotide triphosphate hydrolases"/>
    <property type="match status" value="1"/>
</dbReference>
<sequence>MDSPLIKLQSVCAGYNNTPILKNISFSVSAGESICILGQNGSGKTTLLKTIAGLLSYSGDIFLNGDNLKELNRKRIAKKIAVLSQISSIYFSYSVYDTVMLGRYAQNNGGVFFGISKDDKVCVEKCLRAVDAWDLRERRIDTLSGGQLQRVYLARTLAQEPEVILLDEPTNHLDLKNQIELIAFLKSLIKSENKSVIGVFHDINLAMQFADKIIFLKDGCIKNFGTKEETATVQIFKEVYGVDVVGWMQKSLAVWK</sequence>
<dbReference type="PROSITE" id="PS50893">
    <property type="entry name" value="ABC_TRANSPORTER_2"/>
    <property type="match status" value="1"/>
</dbReference>
<dbReference type="InterPro" id="IPR027417">
    <property type="entry name" value="P-loop_NTPase"/>
</dbReference>
<evidence type="ECO:0000256" key="5">
    <source>
        <dbReference type="ARBA" id="ARBA00037066"/>
    </source>
</evidence>
<dbReference type="SMART" id="SM00382">
    <property type="entry name" value="AAA"/>
    <property type="match status" value="1"/>
</dbReference>
<dbReference type="SUPFAM" id="SSF52540">
    <property type="entry name" value="P-loop containing nucleoside triphosphate hydrolases"/>
    <property type="match status" value="1"/>
</dbReference>
<dbReference type="InterPro" id="IPR003593">
    <property type="entry name" value="AAA+_ATPase"/>
</dbReference>
<proteinExistence type="predicted"/>
<dbReference type="RefSeq" id="WP_194076615.1">
    <property type="nucleotide sequence ID" value="NZ_CP061839.1"/>
</dbReference>
<keyword evidence="1" id="KW-0813">Transport</keyword>
<name>A0A7S6WPX3_9SPIR</name>
<dbReference type="AlphaFoldDB" id="A0A7S6WPX3"/>
<evidence type="ECO:0000256" key="2">
    <source>
        <dbReference type="ARBA" id="ARBA00022741"/>
    </source>
</evidence>
<dbReference type="EMBL" id="CP061839">
    <property type="protein sequence ID" value="QOW61163.1"/>
    <property type="molecule type" value="Genomic_DNA"/>
</dbReference>
<dbReference type="GO" id="GO:0016887">
    <property type="term" value="F:ATP hydrolysis activity"/>
    <property type="evidence" value="ECO:0007669"/>
    <property type="project" value="InterPro"/>
</dbReference>
<feature type="domain" description="ABC transporter" evidence="6">
    <location>
        <begin position="6"/>
        <end position="243"/>
    </location>
</feature>